<feature type="compositionally biased region" description="Polar residues" evidence="1">
    <location>
        <begin position="125"/>
        <end position="139"/>
    </location>
</feature>
<gene>
    <name evidence="3" type="ORF">D6D20_01332</name>
    <name evidence="2" type="ORF">D6D22_08366</name>
</gene>
<feature type="region of interest" description="Disordered" evidence="1">
    <location>
        <begin position="1"/>
        <end position="317"/>
    </location>
</feature>
<dbReference type="PANTHER" id="PTHR28096:SF1">
    <property type="entry name" value="PROTEIN FAF1"/>
    <property type="match status" value="1"/>
</dbReference>
<dbReference type="InterPro" id="IPR027973">
    <property type="entry name" value="FSAF1-like"/>
</dbReference>
<feature type="compositionally biased region" description="Polar residues" evidence="1">
    <location>
        <begin position="173"/>
        <end position="183"/>
    </location>
</feature>
<dbReference type="GO" id="GO:0000462">
    <property type="term" value="P:maturation of SSU-rRNA from tricistronic rRNA transcript (SSU-rRNA, 5.8S rRNA, LSU-rRNA)"/>
    <property type="evidence" value="ECO:0007669"/>
    <property type="project" value="TreeGrafter"/>
</dbReference>
<feature type="compositionally biased region" description="Gly residues" evidence="1">
    <location>
        <begin position="250"/>
        <end position="259"/>
    </location>
</feature>
<feature type="compositionally biased region" description="Acidic residues" evidence="1">
    <location>
        <begin position="71"/>
        <end position="99"/>
    </location>
</feature>
<feature type="compositionally biased region" description="Basic and acidic residues" evidence="1">
    <location>
        <begin position="44"/>
        <end position="70"/>
    </location>
</feature>
<accession>A0A4S8X8S1</accession>
<feature type="compositionally biased region" description="Low complexity" evidence="1">
    <location>
        <begin position="14"/>
        <end position="27"/>
    </location>
</feature>
<organism evidence="2 5">
    <name type="scientific">Aureobasidium pullulans</name>
    <name type="common">Black yeast</name>
    <name type="synonym">Pullularia pullulans</name>
    <dbReference type="NCBI Taxonomy" id="5580"/>
    <lineage>
        <taxon>Eukaryota</taxon>
        <taxon>Fungi</taxon>
        <taxon>Dikarya</taxon>
        <taxon>Ascomycota</taxon>
        <taxon>Pezizomycotina</taxon>
        <taxon>Dothideomycetes</taxon>
        <taxon>Dothideomycetidae</taxon>
        <taxon>Dothideales</taxon>
        <taxon>Saccotheciaceae</taxon>
        <taxon>Aureobasidium</taxon>
    </lineage>
</organism>
<dbReference type="GO" id="GO:0005730">
    <property type="term" value="C:nucleolus"/>
    <property type="evidence" value="ECO:0007669"/>
    <property type="project" value="TreeGrafter"/>
</dbReference>
<feature type="compositionally biased region" description="Gly residues" evidence="1">
    <location>
        <begin position="296"/>
        <end position="317"/>
    </location>
</feature>
<dbReference type="EMBL" id="QZAN01000007">
    <property type="protein sequence ID" value="THW66423.1"/>
    <property type="molecule type" value="Genomic_DNA"/>
</dbReference>
<evidence type="ECO:0000313" key="4">
    <source>
        <dbReference type="Proteomes" id="UP000310421"/>
    </source>
</evidence>
<feature type="compositionally biased region" description="Basic residues" evidence="1">
    <location>
        <begin position="1"/>
        <end position="12"/>
    </location>
</feature>
<evidence type="ECO:0000313" key="3">
    <source>
        <dbReference type="EMBL" id="THW66423.1"/>
    </source>
</evidence>
<dbReference type="AlphaFoldDB" id="A0A4S8X8S1"/>
<evidence type="ECO:0000313" key="2">
    <source>
        <dbReference type="EMBL" id="THW34978.1"/>
    </source>
</evidence>
<reference evidence="4 5" key="1">
    <citation type="submission" date="2018-10" db="EMBL/GenBank/DDBJ databases">
        <title>Fifty Aureobasidium pullulans genomes reveal a recombining polyextremotolerant generalist.</title>
        <authorList>
            <person name="Gostincar C."/>
            <person name="Turk M."/>
            <person name="Zajc J."/>
            <person name="Gunde-Cimerman N."/>
        </authorList>
    </citation>
    <scope>NUCLEOTIDE SEQUENCE [LARGE SCALE GENOMIC DNA]</scope>
    <source>
        <strain evidence="3 4">EXF-10751</strain>
        <strain evidence="2 5">EXF-11013</strain>
    </source>
</reference>
<evidence type="ECO:0000256" key="1">
    <source>
        <dbReference type="SAM" id="MobiDB-lite"/>
    </source>
</evidence>
<protein>
    <submittedName>
        <fullName evidence="2">Uncharacterized protein</fullName>
    </submittedName>
</protein>
<dbReference type="EMBL" id="QZAL01000167">
    <property type="protein sequence ID" value="THW34978.1"/>
    <property type="molecule type" value="Genomic_DNA"/>
</dbReference>
<name>A0A4S8X8S1_AURPU</name>
<dbReference type="Proteomes" id="UP000310687">
    <property type="component" value="Unassembled WGS sequence"/>
</dbReference>
<proteinExistence type="predicted"/>
<dbReference type="InterPro" id="IPR053030">
    <property type="entry name" value="Ribosomal_biogenesis_FAF1-like"/>
</dbReference>
<dbReference type="PANTHER" id="PTHR28096">
    <property type="entry name" value="PROTEIN FAF1"/>
    <property type="match status" value="1"/>
</dbReference>
<dbReference type="Pfam" id="PF15375">
    <property type="entry name" value="FSAF1"/>
    <property type="match status" value="1"/>
</dbReference>
<sequence>MSLALGKRKRAVTAKSAAPSKKATIAKPAPPPPAPEPESDAEDREAMNEAFRRAFEKRFKAIEEDKPKEAEVEEEDDEEEDEDWDGISEEEEDHEDEIEVVEHNMSNFSRDRADKAALKAFMSSKPPTSSDAPATTSKLPTKKKEDDADNPTEQDDLKNDLALQRLLKESHLLDSSFSSTDPSGKNRHKATDLRLLELGSKTSIFAQKNMPKHQRVGIQKKKENKEAERRREAKENGIVLERVRKEGTDGRGGGFGGGGSKRERGIGNPSVGRFSGGTLKLSKRDVEGITGPKSSGRGGRGGKGGRGGGRGGRGGKR</sequence>
<comment type="caution">
    <text evidence="2">The sequence shown here is derived from an EMBL/GenBank/DDBJ whole genome shotgun (WGS) entry which is preliminary data.</text>
</comment>
<feature type="compositionally biased region" description="Basic residues" evidence="1">
    <location>
        <begin position="210"/>
        <end position="219"/>
    </location>
</feature>
<feature type="compositionally biased region" description="Basic and acidic residues" evidence="1">
    <location>
        <begin position="220"/>
        <end position="249"/>
    </location>
</feature>
<evidence type="ECO:0000313" key="5">
    <source>
        <dbReference type="Proteomes" id="UP000310687"/>
    </source>
</evidence>
<dbReference type="Proteomes" id="UP000310421">
    <property type="component" value="Unassembled WGS sequence"/>
</dbReference>